<dbReference type="AlphaFoldDB" id="A0A545U106"/>
<keyword evidence="7" id="KW-0653">Protein transport</keyword>
<evidence type="ECO:0000256" key="9">
    <source>
        <dbReference type="ARBA" id="ARBA00023136"/>
    </source>
</evidence>
<feature type="region of interest" description="Disordered" evidence="10">
    <location>
        <begin position="199"/>
        <end position="301"/>
    </location>
</feature>
<dbReference type="GO" id="GO:0015031">
    <property type="term" value="P:protein transport"/>
    <property type="evidence" value="ECO:0007669"/>
    <property type="project" value="UniProtKB-KW"/>
</dbReference>
<evidence type="ECO:0000256" key="4">
    <source>
        <dbReference type="ARBA" id="ARBA00022475"/>
    </source>
</evidence>
<dbReference type="EMBL" id="VHSH01000001">
    <property type="protein sequence ID" value="TQV83145.1"/>
    <property type="molecule type" value="Genomic_DNA"/>
</dbReference>
<keyword evidence="3" id="KW-0813">Transport</keyword>
<evidence type="ECO:0000313" key="14">
    <source>
        <dbReference type="Proteomes" id="UP000315252"/>
    </source>
</evidence>
<organism evidence="13 14">
    <name type="scientific">Denitrobaculum tricleocarpae</name>
    <dbReference type="NCBI Taxonomy" id="2591009"/>
    <lineage>
        <taxon>Bacteria</taxon>
        <taxon>Pseudomonadati</taxon>
        <taxon>Pseudomonadota</taxon>
        <taxon>Alphaproteobacteria</taxon>
        <taxon>Rhodospirillales</taxon>
        <taxon>Rhodospirillaceae</taxon>
        <taxon>Denitrobaculum</taxon>
    </lineage>
</organism>
<accession>A0A545U106</accession>
<dbReference type="GO" id="GO:0055085">
    <property type="term" value="P:transmembrane transport"/>
    <property type="evidence" value="ECO:0007669"/>
    <property type="project" value="InterPro"/>
</dbReference>
<dbReference type="Proteomes" id="UP000315252">
    <property type="component" value="Unassembled WGS sequence"/>
</dbReference>
<dbReference type="Gene3D" id="3.30.1150.10">
    <property type="match status" value="1"/>
</dbReference>
<reference evidence="13 14" key="1">
    <citation type="submission" date="2019-06" db="EMBL/GenBank/DDBJ databases">
        <title>Whole genome sequence for Rhodospirillaceae sp. R148.</title>
        <authorList>
            <person name="Wang G."/>
        </authorList>
    </citation>
    <scope>NUCLEOTIDE SEQUENCE [LARGE SCALE GENOMIC DNA]</scope>
    <source>
        <strain evidence="13 14">R148</strain>
    </source>
</reference>
<evidence type="ECO:0000256" key="3">
    <source>
        <dbReference type="ARBA" id="ARBA00022448"/>
    </source>
</evidence>
<feature type="compositionally biased region" description="Basic and acidic residues" evidence="10">
    <location>
        <begin position="216"/>
        <end position="234"/>
    </location>
</feature>
<keyword evidence="14" id="KW-1185">Reference proteome</keyword>
<proteinExistence type="inferred from homology"/>
<dbReference type="RefSeq" id="WP_142894115.1">
    <property type="nucleotide sequence ID" value="NZ_ML660052.1"/>
</dbReference>
<comment type="similarity">
    <text evidence="2">Belongs to the TonB family.</text>
</comment>
<evidence type="ECO:0000256" key="2">
    <source>
        <dbReference type="ARBA" id="ARBA00006555"/>
    </source>
</evidence>
<dbReference type="SUPFAM" id="SSF74653">
    <property type="entry name" value="TolA/TonB C-terminal domain"/>
    <property type="match status" value="1"/>
</dbReference>
<sequence length="393" mass="41989">MTSMARYQHIQLHLYEPTQNRRFAALSCAVLASLAIHGGALLLIPGDKDEGVANFGYGGMTVSLGPAGRDAGGEVATEQPASETLEDITPPETETLEAVKPVEQQVLQETLQETATIEPVVVDEVTVPEPEAVLASEVAEVQETEPAPTLPEPDLALNAEVADVSDLSAPEVATAEAEIIEVEPAEVKPVTPLAVEPEEVVATENAATPPLPKRRPAPEKRPLVQEVQKAEVAEPKTSSVSETASDIEPREEARAEVADGLSKTETANQVAGQGGKSGDSGLSEAGQGDNTAGGGAPGTSSDYYREVTAWLEKHKRYPRRSKLRNEQGVVMLRFVVNRDGMVSVSAIEESSGYKRLDKEAMGMIERAQPLPPIPEDMRQANLDLVIPVKFNLR</sequence>
<evidence type="ECO:0000256" key="5">
    <source>
        <dbReference type="ARBA" id="ARBA00022519"/>
    </source>
</evidence>
<comment type="caution">
    <text evidence="13">The sequence shown here is derived from an EMBL/GenBank/DDBJ whole genome shotgun (WGS) entry which is preliminary data.</text>
</comment>
<protein>
    <submittedName>
        <fullName evidence="13">TonB family protein</fullName>
    </submittedName>
</protein>
<gene>
    <name evidence="13" type="ORF">FKG95_00650</name>
</gene>
<dbReference type="PANTHER" id="PTHR33446:SF2">
    <property type="entry name" value="PROTEIN TONB"/>
    <property type="match status" value="1"/>
</dbReference>
<feature type="domain" description="TonB C-terminal" evidence="12">
    <location>
        <begin position="302"/>
        <end position="393"/>
    </location>
</feature>
<name>A0A545U106_9PROT</name>
<dbReference type="Pfam" id="PF03544">
    <property type="entry name" value="TonB_C"/>
    <property type="match status" value="1"/>
</dbReference>
<keyword evidence="5" id="KW-0997">Cell inner membrane</keyword>
<comment type="subcellular location">
    <subcellularLocation>
        <location evidence="1">Cell inner membrane</location>
        <topology evidence="1">Single-pass membrane protein</topology>
        <orientation evidence="1">Periplasmic side</orientation>
    </subcellularLocation>
</comment>
<dbReference type="OrthoDB" id="8481221at2"/>
<keyword evidence="9 11" id="KW-0472">Membrane</keyword>
<keyword evidence="4" id="KW-1003">Cell membrane</keyword>
<keyword evidence="6 11" id="KW-0812">Transmembrane</keyword>
<evidence type="ECO:0000256" key="1">
    <source>
        <dbReference type="ARBA" id="ARBA00004383"/>
    </source>
</evidence>
<keyword evidence="8 11" id="KW-1133">Transmembrane helix</keyword>
<feature type="compositionally biased region" description="Basic and acidic residues" evidence="10">
    <location>
        <begin position="247"/>
        <end position="257"/>
    </location>
</feature>
<evidence type="ECO:0000259" key="12">
    <source>
        <dbReference type="PROSITE" id="PS52015"/>
    </source>
</evidence>
<evidence type="ECO:0000313" key="13">
    <source>
        <dbReference type="EMBL" id="TQV83145.1"/>
    </source>
</evidence>
<dbReference type="PROSITE" id="PS52015">
    <property type="entry name" value="TONB_CTD"/>
    <property type="match status" value="1"/>
</dbReference>
<dbReference type="NCBIfam" id="TIGR01352">
    <property type="entry name" value="tonB_Cterm"/>
    <property type="match status" value="1"/>
</dbReference>
<evidence type="ECO:0000256" key="11">
    <source>
        <dbReference type="SAM" id="Phobius"/>
    </source>
</evidence>
<dbReference type="InterPro" id="IPR006260">
    <property type="entry name" value="TonB/TolA_C"/>
</dbReference>
<dbReference type="PANTHER" id="PTHR33446">
    <property type="entry name" value="PROTEIN TONB-RELATED"/>
    <property type="match status" value="1"/>
</dbReference>
<evidence type="ECO:0000256" key="7">
    <source>
        <dbReference type="ARBA" id="ARBA00022927"/>
    </source>
</evidence>
<evidence type="ECO:0000256" key="8">
    <source>
        <dbReference type="ARBA" id="ARBA00022989"/>
    </source>
</evidence>
<dbReference type="GO" id="GO:0031992">
    <property type="term" value="F:energy transducer activity"/>
    <property type="evidence" value="ECO:0007669"/>
    <property type="project" value="TreeGrafter"/>
</dbReference>
<feature type="transmembrane region" description="Helical" evidence="11">
    <location>
        <begin position="23"/>
        <end position="44"/>
    </location>
</feature>
<dbReference type="InterPro" id="IPR051045">
    <property type="entry name" value="TonB-dependent_transducer"/>
</dbReference>
<dbReference type="GO" id="GO:0098797">
    <property type="term" value="C:plasma membrane protein complex"/>
    <property type="evidence" value="ECO:0007669"/>
    <property type="project" value="TreeGrafter"/>
</dbReference>
<evidence type="ECO:0000256" key="10">
    <source>
        <dbReference type="SAM" id="MobiDB-lite"/>
    </source>
</evidence>
<evidence type="ECO:0000256" key="6">
    <source>
        <dbReference type="ARBA" id="ARBA00022692"/>
    </source>
</evidence>
<dbReference type="InterPro" id="IPR037682">
    <property type="entry name" value="TonB_C"/>
</dbReference>